<evidence type="ECO:0000313" key="3">
    <source>
        <dbReference type="Proteomes" id="UP000595437"/>
    </source>
</evidence>
<keyword evidence="3" id="KW-1185">Reference proteome</keyword>
<evidence type="ECO:0000256" key="1">
    <source>
        <dbReference type="SAM" id="MobiDB-lite"/>
    </source>
</evidence>
<accession>A0A7T8KAL9</accession>
<dbReference type="Proteomes" id="UP000595437">
    <property type="component" value="Chromosome 3"/>
</dbReference>
<dbReference type="AlphaFoldDB" id="A0A7T8KAL9"/>
<gene>
    <name evidence="2" type="ORF">FKW44_004532</name>
</gene>
<proteinExistence type="predicted"/>
<feature type="region of interest" description="Disordered" evidence="1">
    <location>
        <begin position="519"/>
        <end position="538"/>
    </location>
</feature>
<sequence length="538" mass="60402">MPEERLEEGSDRPYSLTPFEEEDLRSTLKDLIAKAHPKLPEFDLSEHVESRFPHAASKYRKYQKATADCRVSLRRLNALLTKMEDHLGRTDGGDPAMEVKLFFSKLARGRAEAEELRSLSYAASRHWYNVGEEPFTDSFIDASDRLEDLAVRGADVAERHHLDVPRLSGTPAPATITVEREKRPALHYDAVKVIGSKFSGEGPPTEVLRSYSVFKKKWGLLKRDISSNFDGCNAGIIFDKFKDCLEGRAHLLANEAASYDQAVEELDKFYENSFKLAKAYLDGVKIGASIQDLQKSSKIAMCQVAQILEDAQSKGVSPVDFLLITFVNEKLPARAVADWEAMLISKEEEHKRRNILEGTNVSWKPGSILNVKDFSVWLEAYATRHKEDEVNVECSSAFRATEVKGCILHGSQHPTDTCPDVLALSPAAWLKTCIELNRCACCLSVFKGGHKKECRGSCPLCGARHNIVICGKNPNRKANHPKGEFRKRPLEKENVSENRIKRPAMTNVLQELLKTQQATNNHLQNLTSSHDKSNLKKK</sequence>
<evidence type="ECO:0000313" key="2">
    <source>
        <dbReference type="EMBL" id="QQP52388.1"/>
    </source>
</evidence>
<feature type="compositionally biased region" description="Polar residues" evidence="1">
    <location>
        <begin position="519"/>
        <end position="528"/>
    </location>
</feature>
<dbReference type="EMBL" id="CP045892">
    <property type="protein sequence ID" value="QQP52388.1"/>
    <property type="molecule type" value="Genomic_DNA"/>
</dbReference>
<protein>
    <submittedName>
        <fullName evidence="2">Uncharacterized protein</fullName>
    </submittedName>
</protein>
<organism evidence="2 3">
    <name type="scientific">Caligus rogercresseyi</name>
    <name type="common">Sea louse</name>
    <dbReference type="NCBI Taxonomy" id="217165"/>
    <lineage>
        <taxon>Eukaryota</taxon>
        <taxon>Metazoa</taxon>
        <taxon>Ecdysozoa</taxon>
        <taxon>Arthropoda</taxon>
        <taxon>Crustacea</taxon>
        <taxon>Multicrustacea</taxon>
        <taxon>Hexanauplia</taxon>
        <taxon>Copepoda</taxon>
        <taxon>Siphonostomatoida</taxon>
        <taxon>Caligidae</taxon>
        <taxon>Caligus</taxon>
    </lineage>
</organism>
<name>A0A7T8KAL9_CALRO</name>
<reference evidence="3" key="1">
    <citation type="submission" date="2021-01" db="EMBL/GenBank/DDBJ databases">
        <title>Caligus Genome Assembly.</title>
        <authorList>
            <person name="Gallardo-Escarate C."/>
        </authorList>
    </citation>
    <scope>NUCLEOTIDE SEQUENCE [LARGE SCALE GENOMIC DNA]</scope>
</reference>
<feature type="compositionally biased region" description="Basic and acidic residues" evidence="1">
    <location>
        <begin position="529"/>
        <end position="538"/>
    </location>
</feature>